<keyword evidence="6 9" id="KW-0067">ATP-binding</keyword>
<dbReference type="InterPro" id="IPR027417">
    <property type="entry name" value="P-loop_NTPase"/>
</dbReference>
<dbReference type="InterPro" id="IPR003439">
    <property type="entry name" value="ABC_transporter-like_ATP-bd"/>
</dbReference>
<comment type="subcellular location">
    <subcellularLocation>
        <location evidence="9">Cell membrane</location>
        <topology evidence="9">Peripheral membrane protein</topology>
        <orientation evidence="9">Cytoplasmic side</orientation>
    </subcellularLocation>
</comment>
<dbReference type="InterPro" id="IPR015854">
    <property type="entry name" value="ABC_transpr_LolD-like"/>
</dbReference>
<gene>
    <name evidence="9" type="primary">ftsE</name>
    <name evidence="11" type="ORF">A2Y57_02045</name>
</gene>
<evidence type="ECO:0000256" key="4">
    <source>
        <dbReference type="ARBA" id="ARBA00022618"/>
    </source>
</evidence>
<comment type="function">
    <text evidence="9">Part of the ABC transporter FtsEX involved in cellular division.</text>
</comment>
<name>A0A1G1WAA1_9BACT</name>
<evidence type="ECO:0000256" key="3">
    <source>
        <dbReference type="ARBA" id="ARBA00022475"/>
    </source>
</evidence>
<evidence type="ECO:0000256" key="1">
    <source>
        <dbReference type="ARBA" id="ARBA00005417"/>
    </source>
</evidence>
<evidence type="ECO:0000313" key="12">
    <source>
        <dbReference type="Proteomes" id="UP000177103"/>
    </source>
</evidence>
<dbReference type="FunFam" id="3.40.50.300:FF:000056">
    <property type="entry name" value="Cell division ATP-binding protein FtsE"/>
    <property type="match status" value="1"/>
</dbReference>
<comment type="subunit">
    <text evidence="9">Homodimer. Forms a membrane-associated complex with FtsX.</text>
</comment>
<comment type="similarity">
    <text evidence="1 9">Belongs to the ABC transporter superfamily.</text>
</comment>
<dbReference type="PANTHER" id="PTHR24220">
    <property type="entry name" value="IMPORT ATP-BINDING PROTEIN"/>
    <property type="match status" value="1"/>
</dbReference>
<dbReference type="SUPFAM" id="SSF52540">
    <property type="entry name" value="P-loop containing nucleoside triphosphate hydrolases"/>
    <property type="match status" value="1"/>
</dbReference>
<evidence type="ECO:0000313" key="11">
    <source>
        <dbReference type="EMBL" id="OGY24603.1"/>
    </source>
</evidence>
<reference evidence="11 12" key="1">
    <citation type="journal article" date="2016" name="Nat. Commun.">
        <title>Thousands of microbial genomes shed light on interconnected biogeochemical processes in an aquifer system.</title>
        <authorList>
            <person name="Anantharaman K."/>
            <person name="Brown C.T."/>
            <person name="Hug L.A."/>
            <person name="Sharon I."/>
            <person name="Castelle C.J."/>
            <person name="Probst A.J."/>
            <person name="Thomas B.C."/>
            <person name="Singh A."/>
            <person name="Wilkins M.J."/>
            <person name="Karaoz U."/>
            <person name="Brodie E.L."/>
            <person name="Williams K.H."/>
            <person name="Hubbard S.S."/>
            <person name="Banfield J.F."/>
        </authorList>
    </citation>
    <scope>NUCLEOTIDE SEQUENCE [LARGE SCALE GENOMIC DNA]</scope>
</reference>
<evidence type="ECO:0000256" key="7">
    <source>
        <dbReference type="ARBA" id="ARBA00023136"/>
    </source>
</evidence>
<dbReference type="InterPro" id="IPR005286">
    <property type="entry name" value="Cell_div_FtsE"/>
</dbReference>
<evidence type="ECO:0000259" key="10">
    <source>
        <dbReference type="PROSITE" id="PS50893"/>
    </source>
</evidence>
<keyword evidence="3 9" id="KW-1003">Cell membrane</keyword>
<dbReference type="Proteomes" id="UP000177103">
    <property type="component" value="Unassembled WGS sequence"/>
</dbReference>
<dbReference type="GO" id="GO:0005524">
    <property type="term" value="F:ATP binding"/>
    <property type="evidence" value="ECO:0007669"/>
    <property type="project" value="UniProtKB-UniRule"/>
</dbReference>
<dbReference type="GO" id="GO:0016887">
    <property type="term" value="F:ATP hydrolysis activity"/>
    <property type="evidence" value="ECO:0007669"/>
    <property type="project" value="InterPro"/>
</dbReference>
<feature type="domain" description="ABC transporter" evidence="10">
    <location>
        <begin position="2"/>
        <end position="229"/>
    </location>
</feature>
<evidence type="ECO:0000256" key="8">
    <source>
        <dbReference type="ARBA" id="ARBA00023306"/>
    </source>
</evidence>
<comment type="caution">
    <text evidence="11">The sequence shown here is derived from an EMBL/GenBank/DDBJ whole genome shotgun (WGS) entry which is preliminary data.</text>
</comment>
<dbReference type="EMBL" id="MHCQ01000020">
    <property type="protein sequence ID" value="OGY24603.1"/>
    <property type="molecule type" value="Genomic_DNA"/>
</dbReference>
<dbReference type="Pfam" id="PF00005">
    <property type="entry name" value="ABC_tran"/>
    <property type="match status" value="1"/>
</dbReference>
<dbReference type="GO" id="GO:0005886">
    <property type="term" value="C:plasma membrane"/>
    <property type="evidence" value="ECO:0007669"/>
    <property type="project" value="UniProtKB-SubCell"/>
</dbReference>
<dbReference type="Gene3D" id="3.40.50.300">
    <property type="entry name" value="P-loop containing nucleotide triphosphate hydrolases"/>
    <property type="match status" value="1"/>
</dbReference>
<dbReference type="PROSITE" id="PS50893">
    <property type="entry name" value="ABC_TRANSPORTER_2"/>
    <property type="match status" value="1"/>
</dbReference>
<keyword evidence="7 9" id="KW-0472">Membrane</keyword>
<keyword evidence="5 9" id="KW-0547">Nucleotide-binding</keyword>
<dbReference type="GO" id="GO:0051301">
    <property type="term" value="P:cell division"/>
    <property type="evidence" value="ECO:0007669"/>
    <property type="project" value="UniProtKB-UniRule"/>
</dbReference>
<evidence type="ECO:0000256" key="5">
    <source>
        <dbReference type="ARBA" id="ARBA00022741"/>
    </source>
</evidence>
<keyword evidence="8 9" id="KW-0131">Cell cycle</keyword>
<evidence type="ECO:0000256" key="6">
    <source>
        <dbReference type="ARBA" id="ARBA00022840"/>
    </source>
</evidence>
<accession>A0A1G1WAA1</accession>
<proteinExistence type="inferred from homology"/>
<dbReference type="GO" id="GO:0022857">
    <property type="term" value="F:transmembrane transporter activity"/>
    <property type="evidence" value="ECO:0007669"/>
    <property type="project" value="TreeGrafter"/>
</dbReference>
<dbReference type="PANTHER" id="PTHR24220:SF470">
    <property type="entry name" value="CELL DIVISION ATP-BINDING PROTEIN FTSE"/>
    <property type="match status" value="1"/>
</dbReference>
<organism evidence="11 12">
    <name type="scientific">Candidatus Woykebacteria bacterium RBG_13_40_7b</name>
    <dbReference type="NCBI Taxonomy" id="1802594"/>
    <lineage>
        <taxon>Bacteria</taxon>
        <taxon>Candidatus Woykeibacteriota</taxon>
    </lineage>
</organism>
<dbReference type="NCBIfam" id="TIGR02673">
    <property type="entry name" value="FtsE"/>
    <property type="match status" value="1"/>
</dbReference>
<keyword evidence="4 9" id="KW-0132">Cell division</keyword>
<dbReference type="AlphaFoldDB" id="A0A1G1WAA1"/>
<protein>
    <recommendedName>
        <fullName evidence="2 9">Cell division ATP-binding protein FtsE</fullName>
    </recommendedName>
</protein>
<dbReference type="InterPro" id="IPR003593">
    <property type="entry name" value="AAA+_ATPase"/>
</dbReference>
<dbReference type="SMART" id="SM00382">
    <property type="entry name" value="AAA"/>
    <property type="match status" value="1"/>
</dbReference>
<evidence type="ECO:0000256" key="9">
    <source>
        <dbReference type="RuleBase" id="RU365094"/>
    </source>
</evidence>
<sequence length="229" mass="25313">MIEFEGVSKIYSDSTTALEKIDLKIDDGEFIFVVGPTGAGKTTLLKLLIRQQIPTEGKIFIDSSEITSLPKKAIPSLRRRIGVVFQDFKLLPQKTVYENVSFPLEILGFPPEEIEEATGEILKLISMEDKKDLFPNQISGGEGQKAAIARAFVLKPEIILADEPTGNLDAKSGWEVMKLLSKLNELGSLVIMATHNVDIVSTLPHRMVTIEEGKIIKDQRPKARKAQGV</sequence>
<evidence type="ECO:0000256" key="2">
    <source>
        <dbReference type="ARBA" id="ARBA00020019"/>
    </source>
</evidence>